<gene>
    <name evidence="1" type="ORF">RaK2_00009</name>
</gene>
<reference evidence="1 2" key="1">
    <citation type="journal article" date="2012" name="J. Virol.">
        <title>Genome of Klebsiella sp.-Infecting Bacteriophage vB_KleM_RaK2.</title>
        <authorList>
            <person name="Simoliunas E."/>
            <person name="Kaliniene L."/>
            <person name="Truncaite L."/>
            <person name="Klausa V."/>
            <person name="Zajanckauskaite A."/>
            <person name="Meskys R."/>
        </authorList>
    </citation>
    <scope>NUCLEOTIDE SEQUENCE [LARGE SCALE GENOMIC DNA]</scope>
</reference>
<protein>
    <submittedName>
        <fullName evidence="1">Uncharacterized protein</fullName>
    </submittedName>
</protein>
<evidence type="ECO:0000313" key="1">
    <source>
        <dbReference type="EMBL" id="AFA44282.1"/>
    </source>
</evidence>
<name>H6X3G6_9CAUD</name>
<organism evidence="1 2">
    <name type="scientific">Klebsiella phage vB_KleM_RaK2</name>
    <dbReference type="NCBI Taxonomy" id="1147094"/>
    <lineage>
        <taxon>Viruses</taxon>
        <taxon>Duplodnaviria</taxon>
        <taxon>Heunggongvirae</taxon>
        <taxon>Uroviricota</taxon>
        <taxon>Caudoviricetes</taxon>
        <taxon>Alcyoneusvirus</taxon>
        <taxon>Alcyoneusvirus RaK2</taxon>
    </lineage>
</organism>
<dbReference type="KEGG" id="vg:14012598"/>
<keyword evidence="2" id="KW-1185">Reference proteome</keyword>
<dbReference type="RefSeq" id="YP_007007164.1">
    <property type="nucleotide sequence ID" value="NC_019526.1"/>
</dbReference>
<dbReference type="GeneID" id="14012598"/>
<dbReference type="Proteomes" id="UP000007524">
    <property type="component" value="Segment"/>
</dbReference>
<sequence length="135" mass="16131">MNKSIKDALNILEREYYKIKGSINQYKVREEILNRVEEMKNRSIEKQNIQNNTTKETVLNAFVKIIEDTGYSDTDYEITENMTVLNIKEKFNLDTWDWFDIMVEVSELFDVHLDDELYLDDVVLKDIIEEILKDI</sequence>
<proteinExistence type="predicted"/>
<accession>H6X3G6</accession>
<dbReference type="EMBL" id="JQ513383">
    <property type="protein sequence ID" value="AFA44282.1"/>
    <property type="molecule type" value="Genomic_DNA"/>
</dbReference>
<evidence type="ECO:0000313" key="2">
    <source>
        <dbReference type="Proteomes" id="UP000007524"/>
    </source>
</evidence>